<dbReference type="PROSITE" id="PS00061">
    <property type="entry name" value="ADH_SHORT"/>
    <property type="match status" value="1"/>
</dbReference>
<protein>
    <submittedName>
        <fullName evidence="5">Short chain dehydrogenase reductase</fullName>
    </submittedName>
</protein>
<dbReference type="Gene3D" id="3.40.50.720">
    <property type="entry name" value="NAD(P)-binding Rossmann-like Domain"/>
    <property type="match status" value="1"/>
</dbReference>
<evidence type="ECO:0000256" key="2">
    <source>
        <dbReference type="ARBA" id="ARBA00022857"/>
    </source>
</evidence>
<dbReference type="PANTHER" id="PTHR43180">
    <property type="entry name" value="3-OXOACYL-(ACYL-CARRIER-PROTEIN) REDUCTASE (AFU_ORTHOLOGUE AFUA_6G11210)"/>
    <property type="match status" value="1"/>
</dbReference>
<dbReference type="PRINTS" id="PR00081">
    <property type="entry name" value="GDHRDH"/>
</dbReference>
<keyword evidence="2" id="KW-0521">NADP</keyword>
<dbReference type="AlphaFoldDB" id="A0A6G1IGU6"/>
<dbReference type="InterPro" id="IPR020904">
    <property type="entry name" value="Sc_DH/Rdtase_CS"/>
</dbReference>
<dbReference type="EMBL" id="MU005622">
    <property type="protein sequence ID" value="KAF2677432.1"/>
    <property type="molecule type" value="Genomic_DNA"/>
</dbReference>
<evidence type="ECO:0000256" key="3">
    <source>
        <dbReference type="ARBA" id="ARBA00023002"/>
    </source>
</evidence>
<keyword evidence="6" id="KW-1185">Reference proteome</keyword>
<dbReference type="InterPro" id="IPR036291">
    <property type="entry name" value="NAD(P)-bd_dom_sf"/>
</dbReference>
<dbReference type="PANTHER" id="PTHR43180:SF80">
    <property type="entry name" value="NAD(P)-BINDING PROTEIN"/>
    <property type="match status" value="1"/>
</dbReference>
<gene>
    <name evidence="5" type="ORF">K458DRAFT_395929</name>
</gene>
<dbReference type="GO" id="GO:0016491">
    <property type="term" value="F:oxidoreductase activity"/>
    <property type="evidence" value="ECO:0007669"/>
    <property type="project" value="UniProtKB-KW"/>
</dbReference>
<evidence type="ECO:0000256" key="1">
    <source>
        <dbReference type="ARBA" id="ARBA00006484"/>
    </source>
</evidence>
<proteinExistence type="inferred from homology"/>
<dbReference type="Proteomes" id="UP000799291">
    <property type="component" value="Unassembled WGS sequence"/>
</dbReference>
<reference evidence="5" key="1">
    <citation type="journal article" date="2020" name="Stud. Mycol.">
        <title>101 Dothideomycetes genomes: a test case for predicting lifestyles and emergence of pathogens.</title>
        <authorList>
            <person name="Haridas S."/>
            <person name="Albert R."/>
            <person name="Binder M."/>
            <person name="Bloem J."/>
            <person name="Labutti K."/>
            <person name="Salamov A."/>
            <person name="Andreopoulos B."/>
            <person name="Baker S."/>
            <person name="Barry K."/>
            <person name="Bills G."/>
            <person name="Bluhm B."/>
            <person name="Cannon C."/>
            <person name="Castanera R."/>
            <person name="Culley D."/>
            <person name="Daum C."/>
            <person name="Ezra D."/>
            <person name="Gonzalez J."/>
            <person name="Henrissat B."/>
            <person name="Kuo A."/>
            <person name="Liang C."/>
            <person name="Lipzen A."/>
            <person name="Lutzoni F."/>
            <person name="Magnuson J."/>
            <person name="Mondo S."/>
            <person name="Nolan M."/>
            <person name="Ohm R."/>
            <person name="Pangilinan J."/>
            <person name="Park H.-J."/>
            <person name="Ramirez L."/>
            <person name="Alfaro M."/>
            <person name="Sun H."/>
            <person name="Tritt A."/>
            <person name="Yoshinaga Y."/>
            <person name="Zwiers L.-H."/>
            <person name="Turgeon B."/>
            <person name="Goodwin S."/>
            <person name="Spatafora J."/>
            <person name="Crous P."/>
            <person name="Grigoriev I."/>
        </authorList>
    </citation>
    <scope>NUCLEOTIDE SEQUENCE</scope>
    <source>
        <strain evidence="5">CBS 122367</strain>
    </source>
</reference>
<dbReference type="Pfam" id="PF00106">
    <property type="entry name" value="adh_short"/>
    <property type="match status" value="1"/>
</dbReference>
<accession>A0A6G1IGU6</accession>
<dbReference type="PRINTS" id="PR00080">
    <property type="entry name" value="SDRFAMILY"/>
</dbReference>
<dbReference type="InterPro" id="IPR002347">
    <property type="entry name" value="SDR_fam"/>
</dbReference>
<comment type="similarity">
    <text evidence="1 4">Belongs to the short-chain dehydrogenases/reductases (SDR) family.</text>
</comment>
<name>A0A6G1IGU6_9PLEO</name>
<organism evidence="5 6">
    <name type="scientific">Lentithecium fluviatile CBS 122367</name>
    <dbReference type="NCBI Taxonomy" id="1168545"/>
    <lineage>
        <taxon>Eukaryota</taxon>
        <taxon>Fungi</taxon>
        <taxon>Dikarya</taxon>
        <taxon>Ascomycota</taxon>
        <taxon>Pezizomycotina</taxon>
        <taxon>Dothideomycetes</taxon>
        <taxon>Pleosporomycetidae</taxon>
        <taxon>Pleosporales</taxon>
        <taxon>Massarineae</taxon>
        <taxon>Lentitheciaceae</taxon>
        <taxon>Lentithecium</taxon>
    </lineage>
</organism>
<evidence type="ECO:0000313" key="5">
    <source>
        <dbReference type="EMBL" id="KAF2677432.1"/>
    </source>
</evidence>
<evidence type="ECO:0000256" key="4">
    <source>
        <dbReference type="RuleBase" id="RU000363"/>
    </source>
</evidence>
<dbReference type="SUPFAM" id="SSF51735">
    <property type="entry name" value="NAD(P)-binding Rossmann-fold domains"/>
    <property type="match status" value="1"/>
</dbReference>
<dbReference type="OrthoDB" id="37659at2759"/>
<keyword evidence="3" id="KW-0560">Oxidoreductase</keyword>
<evidence type="ECO:0000313" key="6">
    <source>
        <dbReference type="Proteomes" id="UP000799291"/>
    </source>
</evidence>
<sequence length="305" mass="32225">MTSLDIKDSDIPDLTGKVVVVTGAASGIGLAAATIFASHNATVHALDITPPHDSDPLSPPNVKHTICDTTSWSSLVATFKRIGHIDIAVANAGVSQGFDLTVDTFSQSGELLEPNYHVIDVNFRSVVNFIKLALSAFREYGRGGRIVITSSATAYSPEHSLPVYSATKLGLIGLVRALRSTIPHSHGATINAVAPAATVSRLLPKDLAKPIMEAGAPVSTAHHAGLAIAYSATAKQTHQVEGYGKDTEEMISGTGSWNGRVILTLGDTYTEVEEPIASLRAKWMGQYPTEMTGLQQKLTDTRGIA</sequence>